<dbReference type="InterPro" id="IPR043502">
    <property type="entry name" value="DNA/RNA_pol_sf"/>
</dbReference>
<dbReference type="GO" id="GO:0000287">
    <property type="term" value="F:magnesium ion binding"/>
    <property type="evidence" value="ECO:0007669"/>
    <property type="project" value="UniProtKB-UniRule"/>
</dbReference>
<keyword evidence="4" id="KW-0227">DNA damage</keyword>
<evidence type="ECO:0000256" key="4">
    <source>
        <dbReference type="HAMAP-Rule" id="MF_01113"/>
    </source>
</evidence>
<keyword evidence="4" id="KW-0963">Cytoplasm</keyword>
<dbReference type="Gene3D" id="1.10.150.20">
    <property type="entry name" value="5' to 3' exonuclease, C-terminal subdomain"/>
    <property type="match status" value="1"/>
</dbReference>
<dbReference type="PANTHER" id="PTHR11076:SF33">
    <property type="entry name" value="DNA POLYMERASE KAPPA"/>
    <property type="match status" value="1"/>
</dbReference>
<comment type="function">
    <text evidence="4">Poorly processive, error-prone DNA polymerase involved in untargeted mutagenesis. Copies undamaged DNA at stalled replication forks, which arise in vivo from mismatched or misaligned primer ends. These misaligned primers can be extended by PolIV. Exhibits no 3'-5' exonuclease (proofreading) activity. May be involved in translesional synthesis, in conjunction with the beta clamp from PolIII.</text>
</comment>
<dbReference type="GO" id="GO:0006281">
    <property type="term" value="P:DNA repair"/>
    <property type="evidence" value="ECO:0007669"/>
    <property type="project" value="UniProtKB-UniRule"/>
</dbReference>
<keyword evidence="4" id="KW-0235">DNA replication</keyword>
<evidence type="ECO:0000256" key="2">
    <source>
        <dbReference type="ARBA" id="ARBA00022457"/>
    </source>
</evidence>
<organism evidence="6 7">
    <name type="scientific">Aequorivita viscosa</name>
    <dbReference type="NCBI Taxonomy" id="797419"/>
    <lineage>
        <taxon>Bacteria</taxon>
        <taxon>Pseudomonadati</taxon>
        <taxon>Bacteroidota</taxon>
        <taxon>Flavobacteriia</taxon>
        <taxon>Flavobacteriales</taxon>
        <taxon>Flavobacteriaceae</taxon>
        <taxon>Aequorivita</taxon>
    </lineage>
</organism>
<evidence type="ECO:0000313" key="7">
    <source>
        <dbReference type="Proteomes" id="UP000184172"/>
    </source>
</evidence>
<keyword evidence="2 4" id="KW-0515">Mutator protein</keyword>
<evidence type="ECO:0000256" key="1">
    <source>
        <dbReference type="ARBA" id="ARBA00010945"/>
    </source>
</evidence>
<dbReference type="InterPro" id="IPR001126">
    <property type="entry name" value="UmuC"/>
</dbReference>
<protein>
    <recommendedName>
        <fullName evidence="4">DNA polymerase IV</fullName>
        <shortName evidence="4">Pol IV</shortName>
        <ecNumber evidence="4">2.7.7.7</ecNumber>
    </recommendedName>
</protein>
<dbReference type="PROSITE" id="PS50173">
    <property type="entry name" value="UMUC"/>
    <property type="match status" value="1"/>
</dbReference>
<feature type="active site" evidence="4">
    <location>
        <position position="105"/>
    </location>
</feature>
<keyword evidence="4" id="KW-0460">Magnesium</keyword>
<dbReference type="Pfam" id="PF11799">
    <property type="entry name" value="IMS_C"/>
    <property type="match status" value="1"/>
</dbReference>
<dbReference type="Pfam" id="PF11798">
    <property type="entry name" value="IMS_HHH"/>
    <property type="match status" value="1"/>
</dbReference>
<feature type="binding site" evidence="4">
    <location>
        <position position="104"/>
    </location>
    <ligand>
        <name>Mg(2+)</name>
        <dbReference type="ChEBI" id="CHEBI:18420"/>
    </ligand>
</feature>
<dbReference type="Proteomes" id="UP000184172">
    <property type="component" value="Unassembled WGS sequence"/>
</dbReference>
<comment type="catalytic activity">
    <reaction evidence="4">
        <text>DNA(n) + a 2'-deoxyribonucleoside 5'-triphosphate = DNA(n+1) + diphosphate</text>
        <dbReference type="Rhea" id="RHEA:22508"/>
        <dbReference type="Rhea" id="RHEA-COMP:17339"/>
        <dbReference type="Rhea" id="RHEA-COMP:17340"/>
        <dbReference type="ChEBI" id="CHEBI:33019"/>
        <dbReference type="ChEBI" id="CHEBI:61560"/>
        <dbReference type="ChEBI" id="CHEBI:173112"/>
        <dbReference type="EC" id="2.7.7.7"/>
    </reaction>
</comment>
<dbReference type="InterPro" id="IPR050116">
    <property type="entry name" value="DNA_polymerase-Y"/>
</dbReference>
<comment type="subcellular location">
    <subcellularLocation>
        <location evidence="4">Cytoplasm</location>
    </subcellularLocation>
</comment>
<dbReference type="GO" id="GO:0042276">
    <property type="term" value="P:error-prone translesion synthesis"/>
    <property type="evidence" value="ECO:0007669"/>
    <property type="project" value="TreeGrafter"/>
</dbReference>
<evidence type="ECO:0000259" key="5">
    <source>
        <dbReference type="PROSITE" id="PS50173"/>
    </source>
</evidence>
<dbReference type="GO" id="GO:0003887">
    <property type="term" value="F:DNA-directed DNA polymerase activity"/>
    <property type="evidence" value="ECO:0007669"/>
    <property type="project" value="UniProtKB-UniRule"/>
</dbReference>
<dbReference type="EC" id="2.7.7.7" evidence="4"/>
<dbReference type="GO" id="GO:0003684">
    <property type="term" value="F:damaged DNA binding"/>
    <property type="evidence" value="ECO:0007669"/>
    <property type="project" value="InterPro"/>
</dbReference>
<dbReference type="GO" id="GO:0005829">
    <property type="term" value="C:cytosol"/>
    <property type="evidence" value="ECO:0007669"/>
    <property type="project" value="TreeGrafter"/>
</dbReference>
<comment type="subunit">
    <text evidence="4">Monomer.</text>
</comment>
<keyword evidence="7" id="KW-1185">Reference proteome</keyword>
<dbReference type="Gene3D" id="3.40.1170.60">
    <property type="match status" value="1"/>
</dbReference>
<dbReference type="GO" id="GO:0009432">
    <property type="term" value="P:SOS response"/>
    <property type="evidence" value="ECO:0007669"/>
    <property type="project" value="TreeGrafter"/>
</dbReference>
<dbReference type="AlphaFoldDB" id="A0A1M6N7K4"/>
<feature type="binding site" evidence="4">
    <location>
        <position position="10"/>
    </location>
    <ligand>
        <name>Mg(2+)</name>
        <dbReference type="ChEBI" id="CHEBI:18420"/>
    </ligand>
</feature>
<keyword evidence="4" id="KW-0479">Metal-binding</keyword>
<dbReference type="GO" id="GO:0006261">
    <property type="term" value="P:DNA-templated DNA replication"/>
    <property type="evidence" value="ECO:0007669"/>
    <property type="project" value="UniProtKB-UniRule"/>
</dbReference>
<keyword evidence="4" id="KW-0238">DNA-binding</keyword>
<dbReference type="EMBL" id="FQYV01000032">
    <property type="protein sequence ID" value="SHJ91584.1"/>
    <property type="molecule type" value="Genomic_DNA"/>
</dbReference>
<dbReference type="STRING" id="797419.SAMN05216556_13121"/>
<evidence type="ECO:0000313" key="6">
    <source>
        <dbReference type="EMBL" id="SHJ91584.1"/>
    </source>
</evidence>
<gene>
    <name evidence="4" type="primary">dinB</name>
    <name evidence="6" type="ORF">SAMN04487908_1323</name>
</gene>
<reference evidence="7" key="1">
    <citation type="submission" date="2016-11" db="EMBL/GenBank/DDBJ databases">
        <authorList>
            <person name="Varghese N."/>
            <person name="Submissions S."/>
        </authorList>
    </citation>
    <scope>NUCLEOTIDE SEQUENCE [LARGE SCALE GENOMIC DNA]</scope>
    <source>
        <strain evidence="7">DSM 26349</strain>
    </source>
</reference>
<dbReference type="NCBIfam" id="NF002677">
    <property type="entry name" value="PRK02406.1"/>
    <property type="match status" value="1"/>
</dbReference>
<dbReference type="OrthoDB" id="9808813at2"/>
<feature type="site" description="Substrate discrimination" evidence="4">
    <location>
        <position position="15"/>
    </location>
</feature>
<dbReference type="InterPro" id="IPR043128">
    <property type="entry name" value="Rev_trsase/Diguanyl_cyclase"/>
</dbReference>
<dbReference type="SUPFAM" id="SSF56672">
    <property type="entry name" value="DNA/RNA polymerases"/>
    <property type="match status" value="1"/>
</dbReference>
<keyword evidence="4" id="KW-0808">Transferase</keyword>
<dbReference type="InterPro" id="IPR017961">
    <property type="entry name" value="DNA_pol_Y-fam_little_finger"/>
</dbReference>
<name>A0A1M6N7K4_9FLAO</name>
<dbReference type="CDD" id="cd03586">
    <property type="entry name" value="PolY_Pol_IV_kappa"/>
    <property type="match status" value="1"/>
</dbReference>
<proteinExistence type="inferred from homology"/>
<dbReference type="HAMAP" id="MF_01113">
    <property type="entry name" value="DNApol_IV"/>
    <property type="match status" value="1"/>
</dbReference>
<dbReference type="InterPro" id="IPR036775">
    <property type="entry name" value="DNA_pol_Y-fam_lit_finger_sf"/>
</dbReference>
<dbReference type="Pfam" id="PF00817">
    <property type="entry name" value="IMS"/>
    <property type="match status" value="1"/>
</dbReference>
<dbReference type="PANTHER" id="PTHR11076">
    <property type="entry name" value="DNA REPAIR POLYMERASE UMUC / TRANSFERASE FAMILY MEMBER"/>
    <property type="match status" value="1"/>
</dbReference>
<keyword evidence="3 4" id="KW-0239">DNA-directed DNA polymerase</keyword>
<dbReference type="Gene3D" id="3.30.1490.100">
    <property type="entry name" value="DNA polymerase, Y-family, little finger domain"/>
    <property type="match status" value="1"/>
</dbReference>
<dbReference type="InterPro" id="IPR024728">
    <property type="entry name" value="PolY_HhH_motif"/>
</dbReference>
<feature type="domain" description="UmuC" evidence="5">
    <location>
        <begin position="6"/>
        <end position="185"/>
    </location>
</feature>
<sequence length="405" mass="45741">MQNKSILHLDLDTFFVSVERLLNSELLKKPVLVGGTGNRGVVAACSYETRKFGIRSGMSMKMARQLCPQAIVIRGNSGTYMKYSNLITDIIRDTVPVFEKTSVDEFYVDLTGMDRFFGNYKFATELRKRIIKESGLPISFGLSQNKIVSKVATGEAKPNNQLKIDSGFEKAFLAPLPIRKIPMVGKASAQTLIHLGIDRIKLIQEMPVEMLISVMGKNGQTIWNRANGIDNTPVTPYCERKSISNERTFNMDTIDVQKLRDTLIAMVDTLCYQLRLGNKMTGCVSVKIRYSDFQTYNKQIRIPYTSADHILTPVVMELFNKLYNRRILVRLIGVKFSHLVGGHYQISLFDDNEKTLNLYKSLDHIRNRFGAGSIMKASTLDVRSVISGRNPFDGEPPVLLAHRQQ</sequence>
<dbReference type="SUPFAM" id="SSF100879">
    <property type="entry name" value="Lesion bypass DNA polymerase (Y-family), little finger domain"/>
    <property type="match status" value="1"/>
</dbReference>
<dbReference type="InterPro" id="IPR022880">
    <property type="entry name" value="DNApol_IV"/>
</dbReference>
<keyword evidence="4" id="KW-0234">DNA repair</keyword>
<evidence type="ECO:0000256" key="3">
    <source>
        <dbReference type="ARBA" id="ARBA00022932"/>
    </source>
</evidence>
<comment type="cofactor">
    <cofactor evidence="4">
        <name>Mg(2+)</name>
        <dbReference type="ChEBI" id="CHEBI:18420"/>
    </cofactor>
    <text evidence="4">Binds 2 magnesium ions per subunit.</text>
</comment>
<dbReference type="Gene3D" id="3.30.70.270">
    <property type="match status" value="1"/>
</dbReference>
<comment type="similarity">
    <text evidence="1 4">Belongs to the DNA polymerase type-Y family.</text>
</comment>
<dbReference type="RefSeq" id="WP_073221488.1">
    <property type="nucleotide sequence ID" value="NZ_FNNS01000031.1"/>
</dbReference>
<accession>A0A1M6N7K4</accession>
<keyword evidence="4" id="KW-0548">Nucleotidyltransferase</keyword>